<evidence type="ECO:0000313" key="2">
    <source>
        <dbReference type="Proteomes" id="UP000317176"/>
    </source>
</evidence>
<evidence type="ECO:0000313" key="1">
    <source>
        <dbReference type="EMBL" id="TWI01928.1"/>
    </source>
</evidence>
<reference evidence="1 2" key="1">
    <citation type="journal article" date="2015" name="Stand. Genomic Sci.">
        <title>Genomic Encyclopedia of Bacterial and Archaeal Type Strains, Phase III: the genomes of soil and plant-associated and newly described type strains.</title>
        <authorList>
            <person name="Whitman W.B."/>
            <person name="Woyke T."/>
            <person name="Klenk H.P."/>
            <person name="Zhou Y."/>
            <person name="Lilburn T.G."/>
            <person name="Beck B.J."/>
            <person name="De Vos P."/>
            <person name="Vandamme P."/>
            <person name="Eisen J.A."/>
            <person name="Garrity G."/>
            <person name="Hugenholtz P."/>
            <person name="Kyrpides N.C."/>
        </authorList>
    </citation>
    <scope>NUCLEOTIDE SEQUENCE [LARGE SCALE GENOMIC DNA]</scope>
    <source>
        <strain evidence="1 2">CGMCC 1.10947</strain>
    </source>
</reference>
<accession>A0A562L2S3</accession>
<name>A0A562L2S3_9BRAD</name>
<protein>
    <submittedName>
        <fullName evidence="1">Uncharacterized protein</fullName>
    </submittedName>
</protein>
<dbReference type="EMBL" id="VLKL01000012">
    <property type="protein sequence ID" value="TWI01928.1"/>
    <property type="molecule type" value="Genomic_DNA"/>
</dbReference>
<sequence length="149" mass="16727">MRRAKETFRNTVIEDPSLSLLEKFKLVLGFVYQGSHSYSFDKYSTEFGNAELLLKRLNVVTAWADKHHLSRRQIMNTEFGVNHDQNGCSGKASAVSAFNFIRAVRDISDASKLGLITIHQLQGDCFGIASSSPPYEFDPDIIDALRLGR</sequence>
<keyword evidence="2" id="KW-1185">Reference proteome</keyword>
<comment type="caution">
    <text evidence="1">The sequence shown here is derived from an EMBL/GenBank/DDBJ whole genome shotgun (WGS) entry which is preliminary data.</text>
</comment>
<gene>
    <name evidence="1" type="ORF">IQ17_04287</name>
</gene>
<dbReference type="AlphaFoldDB" id="A0A562L2S3"/>
<proteinExistence type="predicted"/>
<dbReference type="Proteomes" id="UP000317176">
    <property type="component" value="Unassembled WGS sequence"/>
</dbReference>
<organism evidence="1 2">
    <name type="scientific">Bradyrhizobium daqingense</name>
    <dbReference type="NCBI Taxonomy" id="993502"/>
    <lineage>
        <taxon>Bacteria</taxon>
        <taxon>Pseudomonadati</taxon>
        <taxon>Pseudomonadota</taxon>
        <taxon>Alphaproteobacteria</taxon>
        <taxon>Hyphomicrobiales</taxon>
        <taxon>Nitrobacteraceae</taxon>
        <taxon>Bradyrhizobium</taxon>
    </lineage>
</organism>